<dbReference type="EMBL" id="SOSA01000935">
    <property type="protein sequence ID" value="THC88112.1"/>
    <property type="molecule type" value="Genomic_DNA"/>
</dbReference>
<gene>
    <name evidence="1" type="ORF">EYZ11_012442</name>
</gene>
<name>A0A4S3J0T6_9EURO</name>
<accession>A0A4S3J0T6</accession>
<organism evidence="1 2">
    <name type="scientific">Aspergillus tanneri</name>
    <dbReference type="NCBI Taxonomy" id="1220188"/>
    <lineage>
        <taxon>Eukaryota</taxon>
        <taxon>Fungi</taxon>
        <taxon>Dikarya</taxon>
        <taxon>Ascomycota</taxon>
        <taxon>Pezizomycotina</taxon>
        <taxon>Eurotiomycetes</taxon>
        <taxon>Eurotiomycetidae</taxon>
        <taxon>Eurotiales</taxon>
        <taxon>Aspergillaceae</taxon>
        <taxon>Aspergillus</taxon>
        <taxon>Aspergillus subgen. Circumdati</taxon>
    </lineage>
</organism>
<proteinExistence type="predicted"/>
<keyword evidence="2" id="KW-1185">Reference proteome</keyword>
<dbReference type="Proteomes" id="UP000308092">
    <property type="component" value="Unassembled WGS sequence"/>
</dbReference>
<evidence type="ECO:0000313" key="1">
    <source>
        <dbReference type="EMBL" id="THC88112.1"/>
    </source>
</evidence>
<dbReference type="AlphaFoldDB" id="A0A4S3J0T6"/>
<reference evidence="1 2" key="1">
    <citation type="submission" date="2019-03" db="EMBL/GenBank/DDBJ databases">
        <title>The genome sequence of a newly discovered highly antifungal drug resistant Aspergillus species, Aspergillus tanneri NIH 1004.</title>
        <authorList>
            <person name="Mounaud S."/>
            <person name="Singh I."/>
            <person name="Joardar V."/>
            <person name="Pakala S."/>
            <person name="Pakala S."/>
            <person name="Venepally P."/>
            <person name="Hoover J."/>
            <person name="Nierman W."/>
            <person name="Chung J."/>
            <person name="Losada L."/>
        </authorList>
    </citation>
    <scope>NUCLEOTIDE SEQUENCE [LARGE SCALE GENOMIC DNA]</scope>
    <source>
        <strain evidence="1 2">NIH1004</strain>
    </source>
</reference>
<evidence type="ECO:0000313" key="2">
    <source>
        <dbReference type="Proteomes" id="UP000308092"/>
    </source>
</evidence>
<sequence length="36" mass="3913">MYPTQVKGAGDDATGAKALTNVLNVWSMDFQIRCPN</sequence>
<protein>
    <submittedName>
        <fullName evidence="1">Uncharacterized protein</fullName>
    </submittedName>
</protein>
<dbReference type="VEuPathDB" id="FungiDB:EYZ11_012442"/>
<comment type="caution">
    <text evidence="1">The sequence shown here is derived from an EMBL/GenBank/DDBJ whole genome shotgun (WGS) entry which is preliminary data.</text>
</comment>